<proteinExistence type="predicted"/>
<evidence type="ECO:0000313" key="1">
    <source>
        <dbReference type="EMBL" id="GGE46788.1"/>
    </source>
</evidence>
<dbReference type="Proteomes" id="UP000622648">
    <property type="component" value="Unassembled WGS sequence"/>
</dbReference>
<organism evidence="1 2">
    <name type="scientific">Pedobacter psychrotolerans</name>
    <dbReference type="NCBI Taxonomy" id="1843235"/>
    <lineage>
        <taxon>Bacteria</taxon>
        <taxon>Pseudomonadati</taxon>
        <taxon>Bacteroidota</taxon>
        <taxon>Sphingobacteriia</taxon>
        <taxon>Sphingobacteriales</taxon>
        <taxon>Sphingobacteriaceae</taxon>
        <taxon>Pedobacter</taxon>
    </lineage>
</organism>
<comment type="caution">
    <text evidence="1">The sequence shown here is derived from an EMBL/GenBank/DDBJ whole genome shotgun (WGS) entry which is preliminary data.</text>
</comment>
<keyword evidence="2" id="KW-1185">Reference proteome</keyword>
<sequence length="271" mass="31530">MKTDSIKNAFANPDTSKSVGDTTITSLNRKMTTEQLLSMVGGLKKEVEEKLSTASKTEADEIYDAYLKANKILVGKIIVSEIRLLDKFYEEDDQIQLRVKKLGALLKKYDLDYDEIGEGIVEIKTKNDFYNNIFRNYVSDDYKEYIAVRSEENKVSYVADAALLISFERIGERIIVWEKLLSKYPRSKLRNKIRDQYQSYQSDYLFGLDNTSTIEFQGSEKAFINTENIDEFNRFMAKYPSSPTNRLIKIFLKNFKDEKIRNLIDSEQQKL</sequence>
<dbReference type="EMBL" id="BMJO01000002">
    <property type="protein sequence ID" value="GGE46788.1"/>
    <property type="molecule type" value="Genomic_DNA"/>
</dbReference>
<reference evidence="2" key="1">
    <citation type="journal article" date="2019" name="Int. J. Syst. Evol. Microbiol.">
        <title>The Global Catalogue of Microorganisms (GCM) 10K type strain sequencing project: providing services to taxonomists for standard genome sequencing and annotation.</title>
        <authorList>
            <consortium name="The Broad Institute Genomics Platform"/>
            <consortium name="The Broad Institute Genome Sequencing Center for Infectious Disease"/>
            <person name="Wu L."/>
            <person name="Ma J."/>
        </authorList>
    </citation>
    <scope>NUCLEOTIDE SEQUENCE [LARGE SCALE GENOMIC DNA]</scope>
    <source>
        <strain evidence="2">CGMCC 1.15644</strain>
    </source>
</reference>
<gene>
    <name evidence="1" type="ORF">GCM10011413_11090</name>
</gene>
<name>A0ABQ1SPH4_9SPHI</name>
<protein>
    <submittedName>
        <fullName evidence="1">Uncharacterized protein</fullName>
    </submittedName>
</protein>
<accession>A0ABQ1SPH4</accession>
<evidence type="ECO:0000313" key="2">
    <source>
        <dbReference type="Proteomes" id="UP000622648"/>
    </source>
</evidence>